<dbReference type="PANTHER" id="PTHR13586">
    <property type="entry name" value="SCD6 PROTEIN-RELATED"/>
    <property type="match status" value="1"/>
</dbReference>
<dbReference type="AlphaFoldDB" id="A0AAV5S998"/>
<organism evidence="4 5">
    <name type="scientific">Pristionchus entomophagus</name>
    <dbReference type="NCBI Taxonomy" id="358040"/>
    <lineage>
        <taxon>Eukaryota</taxon>
        <taxon>Metazoa</taxon>
        <taxon>Ecdysozoa</taxon>
        <taxon>Nematoda</taxon>
        <taxon>Chromadorea</taxon>
        <taxon>Rhabditida</taxon>
        <taxon>Rhabditina</taxon>
        <taxon>Diplogasteromorpha</taxon>
        <taxon>Diplogasteroidea</taxon>
        <taxon>Neodiplogasteridae</taxon>
        <taxon>Pristionchus</taxon>
    </lineage>
</organism>
<dbReference type="SMART" id="SM01199">
    <property type="entry name" value="FDF"/>
    <property type="match status" value="1"/>
</dbReference>
<protein>
    <recommendedName>
        <fullName evidence="3">FFD box profile domain-containing protein</fullName>
    </recommendedName>
</protein>
<gene>
    <name evidence="4" type="ORF">PENTCL1PPCAC_890</name>
</gene>
<proteinExistence type="predicted"/>
<dbReference type="Pfam" id="PF09532">
    <property type="entry name" value="FDF"/>
    <property type="match status" value="1"/>
</dbReference>
<evidence type="ECO:0000313" key="5">
    <source>
        <dbReference type="Proteomes" id="UP001432027"/>
    </source>
</evidence>
<dbReference type="PROSITE" id="PS51513">
    <property type="entry name" value="FFD"/>
    <property type="match status" value="1"/>
</dbReference>
<feature type="non-terminal residue" evidence="4">
    <location>
        <position position="139"/>
    </location>
</feature>
<evidence type="ECO:0000256" key="1">
    <source>
        <dbReference type="PROSITE-ProRule" id="PRU00846"/>
    </source>
</evidence>
<feature type="region of interest" description="Disordered" evidence="2">
    <location>
        <begin position="1"/>
        <end position="36"/>
    </location>
</feature>
<comment type="caution">
    <text evidence="4">The sequence shown here is derived from an EMBL/GenBank/DDBJ whole genome shotgun (WGS) entry which is preliminary data.</text>
</comment>
<feature type="domain" description="FFD box profile" evidence="3">
    <location>
        <begin position="35"/>
        <end position="51"/>
    </location>
</feature>
<dbReference type="GO" id="GO:0000932">
    <property type="term" value="C:P-body"/>
    <property type="evidence" value="ECO:0007669"/>
    <property type="project" value="TreeGrafter"/>
</dbReference>
<dbReference type="GO" id="GO:0034063">
    <property type="term" value="P:stress granule assembly"/>
    <property type="evidence" value="ECO:0007669"/>
    <property type="project" value="TreeGrafter"/>
</dbReference>
<reference evidence="4" key="1">
    <citation type="submission" date="2023-10" db="EMBL/GenBank/DDBJ databases">
        <title>Genome assembly of Pristionchus species.</title>
        <authorList>
            <person name="Yoshida K."/>
            <person name="Sommer R.J."/>
        </authorList>
    </citation>
    <scope>NUCLEOTIDE SEQUENCE</scope>
    <source>
        <strain evidence="4">RS0144</strain>
    </source>
</reference>
<dbReference type="EMBL" id="BTSX01000001">
    <property type="protein sequence ID" value="GMS78715.1"/>
    <property type="molecule type" value="Genomic_DNA"/>
</dbReference>
<evidence type="ECO:0000256" key="2">
    <source>
        <dbReference type="SAM" id="MobiDB-lite"/>
    </source>
</evidence>
<dbReference type="InterPro" id="IPR019050">
    <property type="entry name" value="FDF_dom"/>
</dbReference>
<feature type="short sequence motif" description="FFD box" evidence="1">
    <location>
        <begin position="35"/>
        <end position="51"/>
    </location>
</feature>
<accession>A0AAV5S998</accession>
<name>A0AAV5S998_9BILA</name>
<evidence type="ECO:0000313" key="4">
    <source>
        <dbReference type="EMBL" id="GMS78715.1"/>
    </source>
</evidence>
<keyword evidence="5" id="KW-1185">Reference proteome</keyword>
<feature type="compositionally biased region" description="Low complexity" evidence="2">
    <location>
        <begin position="17"/>
        <end position="28"/>
    </location>
</feature>
<dbReference type="PANTHER" id="PTHR13586:SF0">
    <property type="entry name" value="TRAILER HITCH, ISOFORM H"/>
    <property type="match status" value="1"/>
</dbReference>
<dbReference type="GO" id="GO:0003729">
    <property type="term" value="F:mRNA binding"/>
    <property type="evidence" value="ECO:0007669"/>
    <property type="project" value="TreeGrafter"/>
</dbReference>
<dbReference type="InterPro" id="IPR025761">
    <property type="entry name" value="FFD_box"/>
</dbReference>
<dbReference type="Proteomes" id="UP001432027">
    <property type="component" value="Unassembled WGS sequence"/>
</dbReference>
<dbReference type="GO" id="GO:0033962">
    <property type="term" value="P:P-body assembly"/>
    <property type="evidence" value="ECO:0007669"/>
    <property type="project" value="TreeGrafter"/>
</dbReference>
<feature type="non-terminal residue" evidence="4">
    <location>
        <position position="1"/>
    </location>
</feature>
<sequence>SHIFQDVTISEKEGESEVVNNTEETTNASEEEGEPFYDKTSSFFDRISCEALEKAEGKKTRPDWRKERETNQEVFGHQAVRSLNYRRRFRTWHAWKSSKWRPLQQWLQQLQQWRLQSWIWWRKQRWIQTKQSKPASSSL</sequence>
<evidence type="ECO:0000259" key="3">
    <source>
        <dbReference type="PROSITE" id="PS51513"/>
    </source>
</evidence>